<evidence type="ECO:0000256" key="1">
    <source>
        <dbReference type="SAM" id="MobiDB-lite"/>
    </source>
</evidence>
<protein>
    <submittedName>
        <fullName evidence="3">Uncharacterized protein</fullName>
    </submittedName>
</protein>
<dbReference type="Proteomes" id="UP000226431">
    <property type="component" value="Unassembled WGS sequence"/>
</dbReference>
<reference evidence="3 4" key="1">
    <citation type="submission" date="2017-06" db="EMBL/GenBank/DDBJ databases">
        <title>Ant-infecting Ophiocordyceps genomes reveal a high diversity of potential behavioral manipulation genes and a possible major role for enterotoxins.</title>
        <authorList>
            <person name="De Bekker C."/>
            <person name="Evans H.C."/>
            <person name="Brachmann A."/>
            <person name="Hughes D.P."/>
        </authorList>
    </citation>
    <scope>NUCLEOTIDE SEQUENCE [LARGE SCALE GENOMIC DNA]</scope>
    <source>
        <strain evidence="3 4">Map16</strain>
    </source>
</reference>
<sequence length="273" mass="30138">MRSLYVVALALPLAAALPQFTSSSGHRPDPDVDSVEEENTLADIRWTGEADFTSGQGLRGLRGGFYEDDDVPHQGVDASKFATNMITDEDEDHDYDYDDEEMEDDGPYEEKYAFGEPTEISLNANLNVKGEFEYGPADEPVEYYNPAAQQPAQPASPAEQPTEYDSPAQQPAQQPSSPAEQPIQSPPLEESREPNPQAAEQDQEYTPEDVFSSSTTQQQAPVPTPSMEPPRQDDAARVMTTTTGTQTEPQVMDWDDAVEDWLSPPDAPLPRLR</sequence>
<dbReference type="EMBL" id="NJES01000759">
    <property type="protein sequence ID" value="PHH69476.1"/>
    <property type="molecule type" value="Genomic_DNA"/>
</dbReference>
<comment type="caution">
    <text evidence="3">The sequence shown here is derived from an EMBL/GenBank/DDBJ whole genome shotgun (WGS) entry which is preliminary data.</text>
</comment>
<feature type="chain" id="PRO_5012541672" evidence="2">
    <location>
        <begin position="17"/>
        <end position="273"/>
    </location>
</feature>
<keyword evidence="4" id="KW-1185">Reference proteome</keyword>
<feature type="region of interest" description="Disordered" evidence="1">
    <location>
        <begin position="136"/>
        <end position="273"/>
    </location>
</feature>
<evidence type="ECO:0000256" key="2">
    <source>
        <dbReference type="SAM" id="SignalP"/>
    </source>
</evidence>
<dbReference type="OrthoDB" id="337038at2759"/>
<organism evidence="3 4">
    <name type="scientific">Ophiocordyceps camponoti-rufipedis</name>
    <dbReference type="NCBI Taxonomy" id="2004952"/>
    <lineage>
        <taxon>Eukaryota</taxon>
        <taxon>Fungi</taxon>
        <taxon>Dikarya</taxon>
        <taxon>Ascomycota</taxon>
        <taxon>Pezizomycotina</taxon>
        <taxon>Sordariomycetes</taxon>
        <taxon>Hypocreomycetidae</taxon>
        <taxon>Hypocreales</taxon>
        <taxon>Ophiocordycipitaceae</taxon>
        <taxon>Ophiocordyceps</taxon>
    </lineage>
</organism>
<dbReference type="AlphaFoldDB" id="A0A2C5YP22"/>
<feature type="compositionally biased region" description="Acidic residues" evidence="1">
    <location>
        <begin position="87"/>
        <end position="107"/>
    </location>
</feature>
<gene>
    <name evidence="3" type="ORF">CDD80_6703</name>
</gene>
<name>A0A2C5YP22_9HYPO</name>
<feature type="compositionally biased region" description="Low complexity" evidence="1">
    <location>
        <begin position="146"/>
        <end position="187"/>
    </location>
</feature>
<feature type="signal peptide" evidence="2">
    <location>
        <begin position="1"/>
        <end position="16"/>
    </location>
</feature>
<proteinExistence type="predicted"/>
<accession>A0A2C5YP22</accession>
<feature type="compositionally biased region" description="Polar residues" evidence="1">
    <location>
        <begin position="211"/>
        <end position="221"/>
    </location>
</feature>
<evidence type="ECO:0000313" key="3">
    <source>
        <dbReference type="EMBL" id="PHH69476.1"/>
    </source>
</evidence>
<evidence type="ECO:0000313" key="4">
    <source>
        <dbReference type="Proteomes" id="UP000226431"/>
    </source>
</evidence>
<feature type="region of interest" description="Disordered" evidence="1">
    <location>
        <begin position="86"/>
        <end position="109"/>
    </location>
</feature>
<keyword evidence="2" id="KW-0732">Signal</keyword>